<reference evidence="6" key="1">
    <citation type="submission" date="2022-06" db="EMBL/GenBank/DDBJ databases">
        <title>Isolation of gut microbiota from human fecal samples.</title>
        <authorList>
            <person name="Pamer E.G."/>
            <person name="Barat B."/>
            <person name="Waligurski E."/>
            <person name="Medina S."/>
            <person name="Paddock L."/>
            <person name="Mostad J."/>
        </authorList>
    </citation>
    <scope>NUCLEOTIDE SEQUENCE</scope>
    <source>
        <strain evidence="6">DFI.9.91</strain>
    </source>
</reference>
<dbReference type="Proteomes" id="UP001204562">
    <property type="component" value="Unassembled WGS sequence"/>
</dbReference>
<evidence type="ECO:0000256" key="3">
    <source>
        <dbReference type="ARBA" id="ARBA00023159"/>
    </source>
</evidence>
<dbReference type="PROSITE" id="PS01124">
    <property type="entry name" value="HTH_ARAC_FAMILY_2"/>
    <property type="match status" value="1"/>
</dbReference>
<dbReference type="InterPro" id="IPR003313">
    <property type="entry name" value="AraC-bd"/>
</dbReference>
<dbReference type="InterPro" id="IPR050204">
    <property type="entry name" value="AraC_XylS_family_regulators"/>
</dbReference>
<dbReference type="Pfam" id="PF02311">
    <property type="entry name" value="AraC_binding"/>
    <property type="match status" value="1"/>
</dbReference>
<proteinExistence type="predicted"/>
<gene>
    <name evidence="6" type="ORF">NE579_06000</name>
</gene>
<dbReference type="SUPFAM" id="SSF46689">
    <property type="entry name" value="Homeodomain-like"/>
    <property type="match status" value="2"/>
</dbReference>
<keyword evidence="4" id="KW-0804">Transcription</keyword>
<evidence type="ECO:0000256" key="2">
    <source>
        <dbReference type="ARBA" id="ARBA00023125"/>
    </source>
</evidence>
<dbReference type="InterPro" id="IPR018062">
    <property type="entry name" value="HTH_AraC-typ_CS"/>
</dbReference>
<dbReference type="EMBL" id="JANFYS010000009">
    <property type="protein sequence ID" value="MCQ4770017.1"/>
    <property type="molecule type" value="Genomic_DNA"/>
</dbReference>
<dbReference type="InterPro" id="IPR037923">
    <property type="entry name" value="HTH-like"/>
</dbReference>
<feature type="domain" description="HTH araC/xylS-type" evidence="5">
    <location>
        <begin position="173"/>
        <end position="271"/>
    </location>
</feature>
<evidence type="ECO:0000256" key="1">
    <source>
        <dbReference type="ARBA" id="ARBA00023015"/>
    </source>
</evidence>
<dbReference type="PRINTS" id="PR00032">
    <property type="entry name" value="HTHARAC"/>
</dbReference>
<dbReference type="GO" id="GO:0043565">
    <property type="term" value="F:sequence-specific DNA binding"/>
    <property type="evidence" value="ECO:0007669"/>
    <property type="project" value="InterPro"/>
</dbReference>
<dbReference type="AlphaFoldDB" id="A0AAW5JMH8"/>
<dbReference type="SMART" id="SM00342">
    <property type="entry name" value="HTH_ARAC"/>
    <property type="match status" value="1"/>
</dbReference>
<dbReference type="InterPro" id="IPR020449">
    <property type="entry name" value="Tscrpt_reg_AraC-type_HTH"/>
</dbReference>
<dbReference type="InterPro" id="IPR009057">
    <property type="entry name" value="Homeodomain-like_sf"/>
</dbReference>
<evidence type="ECO:0000256" key="4">
    <source>
        <dbReference type="ARBA" id="ARBA00023163"/>
    </source>
</evidence>
<dbReference type="SUPFAM" id="SSF51215">
    <property type="entry name" value="Regulatory protein AraC"/>
    <property type="match status" value="1"/>
</dbReference>
<dbReference type="CDD" id="cd06986">
    <property type="entry name" value="cupin_MmsR-like_N"/>
    <property type="match status" value="1"/>
</dbReference>
<evidence type="ECO:0000313" key="6">
    <source>
        <dbReference type="EMBL" id="MCQ4770017.1"/>
    </source>
</evidence>
<dbReference type="GO" id="GO:0003700">
    <property type="term" value="F:DNA-binding transcription factor activity"/>
    <property type="evidence" value="ECO:0007669"/>
    <property type="project" value="InterPro"/>
</dbReference>
<sequence length="273" mass="29996">MAQGFKHSFKAADRAELPLVVYNSGFQKCAPGYAWGPGVRDHYLIHYVVSGRGTLELEGRTFVLGPGDAFLIRPDVPARYAAAASDPWEYYWVGFAGVSAGLFLAQTGFAGGSSVCALAEGDRFRRSLLEIYKARGSGYPSAVRMAGYLQAALGLLMEATPPSGEEALALYARHGAEFIHQNYSRGPTIEEVARQVGVSRSYLYRAFRAEFACSPSDYLARCRIRRACQLLRHSTLSVGAVANSVGFEDHFYFSRTFRRITGVSPTAYRTQRS</sequence>
<dbReference type="Gene3D" id="1.10.10.60">
    <property type="entry name" value="Homeodomain-like"/>
    <property type="match status" value="2"/>
</dbReference>
<comment type="caution">
    <text evidence="6">The sequence shown here is derived from an EMBL/GenBank/DDBJ whole genome shotgun (WGS) entry which is preliminary data.</text>
</comment>
<dbReference type="InterPro" id="IPR018060">
    <property type="entry name" value="HTH_AraC"/>
</dbReference>
<dbReference type="PROSITE" id="PS00041">
    <property type="entry name" value="HTH_ARAC_FAMILY_1"/>
    <property type="match status" value="1"/>
</dbReference>
<protein>
    <submittedName>
        <fullName evidence="6">AraC family transcriptional regulator</fullName>
    </submittedName>
</protein>
<dbReference type="RefSeq" id="WP_256303567.1">
    <property type="nucleotide sequence ID" value="NZ_JANFYS010000009.1"/>
</dbReference>
<accession>A0AAW5JMH8</accession>
<dbReference type="PANTHER" id="PTHR46796">
    <property type="entry name" value="HTH-TYPE TRANSCRIPTIONAL ACTIVATOR RHAS-RELATED"/>
    <property type="match status" value="1"/>
</dbReference>
<keyword evidence="2" id="KW-0238">DNA-binding</keyword>
<dbReference type="Pfam" id="PF12833">
    <property type="entry name" value="HTH_18"/>
    <property type="match status" value="1"/>
</dbReference>
<name>A0AAW5JMH8_9FIRM</name>
<dbReference type="Gene3D" id="2.60.120.280">
    <property type="entry name" value="Regulatory protein AraC"/>
    <property type="match status" value="1"/>
</dbReference>
<evidence type="ECO:0000259" key="5">
    <source>
        <dbReference type="PROSITE" id="PS01124"/>
    </source>
</evidence>
<evidence type="ECO:0000313" key="7">
    <source>
        <dbReference type="Proteomes" id="UP001204562"/>
    </source>
</evidence>
<keyword evidence="3" id="KW-0010">Activator</keyword>
<keyword evidence="1" id="KW-0805">Transcription regulation</keyword>
<dbReference type="PANTHER" id="PTHR46796:SF7">
    <property type="entry name" value="ARAC FAMILY TRANSCRIPTIONAL REGULATOR"/>
    <property type="match status" value="1"/>
</dbReference>
<organism evidence="6 7">
    <name type="scientific">Intestinimonas massiliensis</name>
    <name type="common">ex Afouda et al. 2020</name>
    <dbReference type="NCBI Taxonomy" id="1673721"/>
    <lineage>
        <taxon>Bacteria</taxon>
        <taxon>Bacillati</taxon>
        <taxon>Bacillota</taxon>
        <taxon>Clostridia</taxon>
        <taxon>Eubacteriales</taxon>
        <taxon>Intestinimonas</taxon>
    </lineage>
</organism>